<evidence type="ECO:0000313" key="2">
    <source>
        <dbReference type="EMBL" id="MPD05819.1"/>
    </source>
</evidence>
<dbReference type="Proteomes" id="UP000324222">
    <property type="component" value="Unassembled WGS sequence"/>
</dbReference>
<comment type="caution">
    <text evidence="2">The sequence shown here is derived from an EMBL/GenBank/DDBJ whole genome shotgun (WGS) entry which is preliminary data.</text>
</comment>
<feature type="compositionally biased region" description="Acidic residues" evidence="1">
    <location>
        <begin position="1"/>
        <end position="18"/>
    </location>
</feature>
<sequence>MGAREEEEEEKEEEENVQDGENRSSVGSWAATTCRYSPRWAGTPRGNESVAASRRALMKTCSGRGVCVGLKLGTAGNSPSAGQFYQELYFSSGSIPDG</sequence>
<evidence type="ECO:0000313" key="3">
    <source>
        <dbReference type="Proteomes" id="UP000324222"/>
    </source>
</evidence>
<dbReference type="EMBL" id="VSRR010147911">
    <property type="protein sequence ID" value="MPD05819.1"/>
    <property type="molecule type" value="Genomic_DNA"/>
</dbReference>
<organism evidence="2 3">
    <name type="scientific">Portunus trituberculatus</name>
    <name type="common">Swimming crab</name>
    <name type="synonym">Neptunus trituberculatus</name>
    <dbReference type="NCBI Taxonomy" id="210409"/>
    <lineage>
        <taxon>Eukaryota</taxon>
        <taxon>Metazoa</taxon>
        <taxon>Ecdysozoa</taxon>
        <taxon>Arthropoda</taxon>
        <taxon>Crustacea</taxon>
        <taxon>Multicrustacea</taxon>
        <taxon>Malacostraca</taxon>
        <taxon>Eumalacostraca</taxon>
        <taxon>Eucarida</taxon>
        <taxon>Decapoda</taxon>
        <taxon>Pleocyemata</taxon>
        <taxon>Brachyura</taxon>
        <taxon>Eubrachyura</taxon>
        <taxon>Portunoidea</taxon>
        <taxon>Portunidae</taxon>
        <taxon>Portuninae</taxon>
        <taxon>Portunus</taxon>
    </lineage>
</organism>
<dbReference type="AlphaFoldDB" id="A0A5B7KKS3"/>
<protein>
    <submittedName>
        <fullName evidence="2">Uncharacterized protein</fullName>
    </submittedName>
</protein>
<gene>
    <name evidence="2" type="ORF">E2C01_101587</name>
</gene>
<keyword evidence="3" id="KW-1185">Reference proteome</keyword>
<evidence type="ECO:0000256" key="1">
    <source>
        <dbReference type="SAM" id="MobiDB-lite"/>
    </source>
</evidence>
<name>A0A5B7KKS3_PORTR</name>
<feature type="region of interest" description="Disordered" evidence="1">
    <location>
        <begin position="1"/>
        <end position="29"/>
    </location>
</feature>
<reference evidence="2 3" key="1">
    <citation type="submission" date="2019-05" db="EMBL/GenBank/DDBJ databases">
        <title>Another draft genome of Portunus trituberculatus and its Hox gene families provides insights of decapod evolution.</title>
        <authorList>
            <person name="Jeong J.-H."/>
            <person name="Song I."/>
            <person name="Kim S."/>
            <person name="Choi T."/>
            <person name="Kim D."/>
            <person name="Ryu S."/>
            <person name="Kim W."/>
        </authorList>
    </citation>
    <scope>NUCLEOTIDE SEQUENCE [LARGE SCALE GENOMIC DNA]</scope>
    <source>
        <tissue evidence="2">Muscle</tissue>
    </source>
</reference>
<proteinExistence type="predicted"/>
<accession>A0A5B7KKS3</accession>